<organism evidence="2 3">
    <name type="scientific">Acanthopleuribacter pedis</name>
    <dbReference type="NCBI Taxonomy" id="442870"/>
    <lineage>
        <taxon>Bacteria</taxon>
        <taxon>Pseudomonadati</taxon>
        <taxon>Acidobacteriota</taxon>
        <taxon>Holophagae</taxon>
        <taxon>Acanthopleuribacterales</taxon>
        <taxon>Acanthopleuribacteraceae</taxon>
        <taxon>Acanthopleuribacter</taxon>
    </lineage>
</organism>
<dbReference type="Pfam" id="PF01979">
    <property type="entry name" value="Amidohydro_1"/>
    <property type="match status" value="1"/>
</dbReference>
<dbReference type="RefSeq" id="WP_207859514.1">
    <property type="nucleotide sequence ID" value="NZ_JAFREP010000013.1"/>
</dbReference>
<dbReference type="SUPFAM" id="SSF51338">
    <property type="entry name" value="Composite domain of metallo-dependent hydrolases"/>
    <property type="match status" value="2"/>
</dbReference>
<name>A0A8J7U2R9_9BACT</name>
<dbReference type="InterPro" id="IPR051781">
    <property type="entry name" value="Metallo-dep_Hydrolase"/>
</dbReference>
<reference evidence="2" key="1">
    <citation type="submission" date="2021-03" db="EMBL/GenBank/DDBJ databases">
        <authorList>
            <person name="Wang G."/>
        </authorList>
    </citation>
    <scope>NUCLEOTIDE SEQUENCE</scope>
    <source>
        <strain evidence="2">KCTC 12899</strain>
    </source>
</reference>
<evidence type="ECO:0000313" key="2">
    <source>
        <dbReference type="EMBL" id="MBO1319608.1"/>
    </source>
</evidence>
<proteinExistence type="predicted"/>
<dbReference type="InterPro" id="IPR006680">
    <property type="entry name" value="Amidohydro-rel"/>
</dbReference>
<dbReference type="InterPro" id="IPR032466">
    <property type="entry name" value="Metal_Hydrolase"/>
</dbReference>
<gene>
    <name evidence="2" type="ORF">J3U88_14120</name>
</gene>
<dbReference type="PANTHER" id="PTHR43135:SF3">
    <property type="entry name" value="ALPHA-D-RIBOSE 1-METHYLPHOSPHONATE 5-TRIPHOSPHATE DIPHOSPHATASE"/>
    <property type="match status" value="1"/>
</dbReference>
<dbReference type="Proteomes" id="UP000664417">
    <property type="component" value="Unassembled WGS sequence"/>
</dbReference>
<protein>
    <submittedName>
        <fullName evidence="2">Amidohydrolase family protein</fullName>
    </submittedName>
</protein>
<dbReference type="Gene3D" id="3.30.110.90">
    <property type="entry name" value="Amidohydrolase"/>
    <property type="match status" value="1"/>
</dbReference>
<keyword evidence="3" id="KW-1185">Reference proteome</keyword>
<dbReference type="SUPFAM" id="SSF51556">
    <property type="entry name" value="Metallo-dependent hydrolases"/>
    <property type="match status" value="1"/>
</dbReference>
<dbReference type="PANTHER" id="PTHR43135">
    <property type="entry name" value="ALPHA-D-RIBOSE 1-METHYLPHOSPHONATE 5-TRIPHOSPHATE DIPHOSPHATASE"/>
    <property type="match status" value="1"/>
</dbReference>
<dbReference type="EMBL" id="JAFREP010000013">
    <property type="protein sequence ID" value="MBO1319608.1"/>
    <property type="molecule type" value="Genomic_DNA"/>
</dbReference>
<evidence type="ECO:0000259" key="1">
    <source>
        <dbReference type="Pfam" id="PF01979"/>
    </source>
</evidence>
<dbReference type="Gene3D" id="1.20.58.520">
    <property type="entry name" value="Amidohydrolase"/>
    <property type="match status" value="1"/>
</dbReference>
<sequence>MRLVCGIFWSLVLSWTSVLANEPVLFNNVAVLDVAGSGLLPGRDVVVVGNRITEVGAHQPDRDHRGLRVIDGRDKVLLPGLIDMHVHLPEPGDEARLRKAFARYLRAGVTTLRSMRGAPEHLSWRARALAGEWPAPRLVLASPAIGRRLAATHAPELLADQFAAAGYDFIKILGGFDDATYRRLTARAAEHGLPVAGHLVGGVAHASVLQARQRSIEHPEGLVRLLEEEGEAGLRRFAREMRARNMFFCPTVQWYQIRIDLLEGRVPRATAGLPLAAAEKEAWLNFSERVDALRRDPEKGPEALAKRQALARRFARICRILEGEGVRFLVSPGAGPYIFEGRDMLIEMKRLHEMGLRRETILAAATRDAAAALDLADELGTVAPGKRADLLLVAGNPLEDFEALQRVAGVMAEGVLLRTDLGLPAD</sequence>
<dbReference type="AlphaFoldDB" id="A0A8J7U2R9"/>
<feature type="domain" description="Amidohydrolase-related" evidence="1">
    <location>
        <begin position="76"/>
        <end position="416"/>
    </location>
</feature>
<dbReference type="GO" id="GO:0016810">
    <property type="term" value="F:hydrolase activity, acting on carbon-nitrogen (but not peptide) bonds"/>
    <property type="evidence" value="ECO:0007669"/>
    <property type="project" value="InterPro"/>
</dbReference>
<dbReference type="InterPro" id="IPR011059">
    <property type="entry name" value="Metal-dep_hydrolase_composite"/>
</dbReference>
<dbReference type="Gene3D" id="2.30.40.10">
    <property type="entry name" value="Urease, subunit C, domain 1"/>
    <property type="match status" value="1"/>
</dbReference>
<comment type="caution">
    <text evidence="2">The sequence shown here is derived from an EMBL/GenBank/DDBJ whole genome shotgun (WGS) entry which is preliminary data.</text>
</comment>
<accession>A0A8J7U2R9</accession>
<evidence type="ECO:0000313" key="3">
    <source>
        <dbReference type="Proteomes" id="UP000664417"/>
    </source>
</evidence>
<dbReference type="Gene3D" id="3.40.50.10910">
    <property type="entry name" value="Amidohydrolase"/>
    <property type="match status" value="1"/>
</dbReference>